<protein>
    <recommendedName>
        <fullName evidence="13">Abortive infection protein-like C-terminal domain-containing protein</fullName>
    </recommendedName>
</protein>
<dbReference type="Proteomes" id="UP000198612">
    <property type="component" value="Unassembled WGS sequence"/>
</dbReference>
<evidence type="ECO:0000313" key="10">
    <source>
        <dbReference type="Proteomes" id="UP000199519"/>
    </source>
</evidence>
<dbReference type="EMBL" id="FMYT01000004">
    <property type="protein sequence ID" value="SDC27795.1"/>
    <property type="molecule type" value="Genomic_DNA"/>
</dbReference>
<dbReference type="InterPro" id="IPR054280">
    <property type="entry name" value="DUF7014"/>
</dbReference>
<evidence type="ECO:0000259" key="1">
    <source>
        <dbReference type="Pfam" id="PF18863"/>
    </source>
</evidence>
<dbReference type="Proteomes" id="UP000199519">
    <property type="component" value="Unassembled WGS sequence"/>
</dbReference>
<dbReference type="Proteomes" id="UP000198945">
    <property type="component" value="Unassembled WGS sequence"/>
</dbReference>
<dbReference type="AlphaFoldDB" id="A0A1G6KB48"/>
<evidence type="ECO:0000313" key="11">
    <source>
        <dbReference type="Proteomes" id="UP000295758"/>
    </source>
</evidence>
<dbReference type="EMBL" id="FNBJ01000026">
    <property type="protein sequence ID" value="SDF82562.1"/>
    <property type="molecule type" value="Genomic_DNA"/>
</dbReference>
<evidence type="ECO:0000313" key="8">
    <source>
        <dbReference type="Proteomes" id="UP000198612"/>
    </source>
</evidence>
<evidence type="ECO:0000313" key="4">
    <source>
        <dbReference type="EMBL" id="SDF82562.1"/>
    </source>
</evidence>
<dbReference type="InterPro" id="IPR049503">
    <property type="entry name" value="AbiJ_NTD4"/>
</dbReference>
<dbReference type="EMBL" id="FNEH01000012">
    <property type="protein sequence ID" value="SDI71008.1"/>
    <property type="molecule type" value="Genomic_DNA"/>
</dbReference>
<organism evidence="3 12">
    <name type="scientific">Halanaerobium congolense</name>
    <dbReference type="NCBI Taxonomy" id="54121"/>
    <lineage>
        <taxon>Bacteria</taxon>
        <taxon>Bacillati</taxon>
        <taxon>Bacillota</taxon>
        <taxon>Clostridia</taxon>
        <taxon>Halanaerobiales</taxon>
        <taxon>Halanaerobiaceae</taxon>
        <taxon>Halanaerobium</taxon>
    </lineage>
</organism>
<gene>
    <name evidence="7" type="ORF">BY453_10787</name>
    <name evidence="3" type="ORF">SAMN04488597_10439</name>
    <name evidence="4" type="ORF">SAMN04488598_12616</name>
    <name evidence="6" type="ORF">SAMN04515652_12616</name>
    <name evidence="5" type="ORF">SAMN04515654_11259</name>
</gene>
<dbReference type="Proteomes" id="UP000324896">
    <property type="component" value="Unassembled WGS sequence"/>
</dbReference>
<evidence type="ECO:0000313" key="6">
    <source>
        <dbReference type="EMBL" id="SET10741.1"/>
    </source>
</evidence>
<dbReference type="Pfam" id="PF22809">
    <property type="entry name" value="DUF7014"/>
    <property type="match status" value="1"/>
</dbReference>
<feature type="domain" description="DUF7014" evidence="2">
    <location>
        <begin position="163"/>
        <end position="284"/>
    </location>
</feature>
<reference evidence="5 9" key="1">
    <citation type="submission" date="2016-10" db="EMBL/GenBank/DDBJ databases">
        <authorList>
            <person name="de Groot N.N."/>
        </authorList>
    </citation>
    <scope>NUCLEOTIDE SEQUENCE [LARGE SCALE GENOMIC DNA]</scope>
    <source>
        <strain evidence="5 9">WG7</strain>
    </source>
</reference>
<keyword evidence="10" id="KW-1185">Reference proteome</keyword>
<evidence type="ECO:0000313" key="12">
    <source>
        <dbReference type="Proteomes" id="UP000324896"/>
    </source>
</evidence>
<evidence type="ECO:0000313" key="5">
    <source>
        <dbReference type="EMBL" id="SDI71008.1"/>
    </source>
</evidence>
<reference evidence="8 10" key="2">
    <citation type="submission" date="2016-10" db="EMBL/GenBank/DDBJ databases">
        <authorList>
            <person name="Varghese N."/>
            <person name="Submissions S."/>
        </authorList>
    </citation>
    <scope>NUCLEOTIDE SEQUENCE [LARGE SCALE GENOMIC DNA]</scope>
    <source>
        <strain evidence="3 12">WG10</strain>
        <strain evidence="4 10">WG2</strain>
        <strain evidence="6 8">WG5</strain>
    </source>
</reference>
<evidence type="ECO:0000259" key="2">
    <source>
        <dbReference type="Pfam" id="PF22809"/>
    </source>
</evidence>
<name>A0A1G6KB48_9FIRM</name>
<dbReference type="OrthoDB" id="8113776at2"/>
<evidence type="ECO:0000313" key="3">
    <source>
        <dbReference type="EMBL" id="SDC27795.1"/>
    </source>
</evidence>
<feature type="domain" description="HEPN AbiJ-N-terminal" evidence="1">
    <location>
        <begin position="5"/>
        <end position="156"/>
    </location>
</feature>
<sequence>MISPFSIRHQEVIYNKKLKVSFPKRLNKRIWMILERLDSSWLESTETGATYYENTLSKTVELIKEVYGKDNLITNVKENKTELQQFIETTYPSKVLDVVEIYYYVMNQADIDLFRKKAEVTKTVNKAFEDERISWRLSEGKFYQIDYDFFIRDVTEKTYSILKEKGFEGACDEYTQAKKDFKEHNYKSSILNSCKSMESILKTILDIDEGNANYLLSKLKDSRFIEDLAEEYRGGFTSQVLMAVPFLRNKLGGHGQGNDRISVSVEYAELALNLSSSIILFLLQKYSLEEHKEDNFEDETLDDCDGDFDEEFNEEDFDVPF</sequence>
<dbReference type="Proteomes" id="UP000295758">
    <property type="component" value="Unassembled WGS sequence"/>
</dbReference>
<proteinExistence type="predicted"/>
<reference evidence="7 11" key="3">
    <citation type="submission" date="2019-03" db="EMBL/GenBank/DDBJ databases">
        <title>Deep subsurface shale carbon reservoir microbial communities from Ohio and West Virginia, USA.</title>
        <authorList>
            <person name="Wrighton K."/>
        </authorList>
    </citation>
    <scope>NUCLEOTIDE SEQUENCE [LARGE SCALE GENOMIC DNA]</scope>
    <source>
        <strain evidence="7 11">UTICA-S4D12</strain>
    </source>
</reference>
<dbReference type="RefSeq" id="WP_073158251.1">
    <property type="nucleotide sequence ID" value="NZ_FMYT01000004.1"/>
</dbReference>
<evidence type="ECO:0000313" key="9">
    <source>
        <dbReference type="Proteomes" id="UP000198945"/>
    </source>
</evidence>
<evidence type="ECO:0008006" key="13">
    <source>
        <dbReference type="Google" id="ProtNLM"/>
    </source>
</evidence>
<dbReference type="EMBL" id="SOAA01000007">
    <property type="protein sequence ID" value="TDS32410.1"/>
    <property type="molecule type" value="Genomic_DNA"/>
</dbReference>
<accession>A0A1G6KB48</accession>
<evidence type="ECO:0000313" key="7">
    <source>
        <dbReference type="EMBL" id="TDS32410.1"/>
    </source>
</evidence>
<dbReference type="EMBL" id="FOHG01000026">
    <property type="protein sequence ID" value="SET10741.1"/>
    <property type="molecule type" value="Genomic_DNA"/>
</dbReference>
<dbReference type="Pfam" id="PF18863">
    <property type="entry name" value="AbiJ_NTD4"/>
    <property type="match status" value="1"/>
</dbReference>
<dbReference type="STRING" id="54121.SAMN04515653_11120"/>